<dbReference type="AlphaFoldDB" id="A0A1Y2H5L1"/>
<dbReference type="Proteomes" id="UP000193411">
    <property type="component" value="Unassembled WGS sequence"/>
</dbReference>
<comment type="caution">
    <text evidence="1">The sequence shown here is derived from an EMBL/GenBank/DDBJ whole genome shotgun (WGS) entry which is preliminary data.</text>
</comment>
<name>A0A1Y2H5L1_9FUNG</name>
<evidence type="ECO:0000313" key="2">
    <source>
        <dbReference type="Proteomes" id="UP000193411"/>
    </source>
</evidence>
<sequence length="298" mass="33570">MCERARDRQFTHSQIHDVELAISPLLRNHLRLPIPSFHIHAIDSFLARIRRQRQCLDGRQSPLFLQHGPLVAPTNLHVSLIRCVLTSPSAPQYPLFHKVHGIPRQPVPLPRLDNRQHAHACNLRVTACKPRLHLCAIAAEMLVQVKLEVVEICSNGRHWPPLAPGRLERWETCACIDPIHELVLPNRIDQSFAAAPCHNFGLTFVGVELGVPEGLRDPQRKHVSRAGVLRGKCFAHIVCVPGQQACCVDKVVELARQGSLLERVMVASMPMSFSRDVRDSWESRQTKDGQSQHCLCAR</sequence>
<gene>
    <name evidence="1" type="ORF">BCR44DRAFT_163286</name>
</gene>
<reference evidence="1 2" key="1">
    <citation type="submission" date="2016-07" db="EMBL/GenBank/DDBJ databases">
        <title>Pervasive Adenine N6-methylation of Active Genes in Fungi.</title>
        <authorList>
            <consortium name="DOE Joint Genome Institute"/>
            <person name="Mondo S.J."/>
            <person name="Dannebaum R.O."/>
            <person name="Kuo R.C."/>
            <person name="Labutti K."/>
            <person name="Haridas S."/>
            <person name="Kuo A."/>
            <person name="Salamov A."/>
            <person name="Ahrendt S.R."/>
            <person name="Lipzen A."/>
            <person name="Sullivan W."/>
            <person name="Andreopoulos W.B."/>
            <person name="Clum A."/>
            <person name="Lindquist E."/>
            <person name="Daum C."/>
            <person name="Ramamoorthy G.K."/>
            <person name="Gryganskyi A."/>
            <person name="Culley D."/>
            <person name="Magnuson J.K."/>
            <person name="James T.Y."/>
            <person name="O'Malley M.A."/>
            <person name="Stajich J.E."/>
            <person name="Spatafora J.W."/>
            <person name="Visel A."/>
            <person name="Grigoriev I.V."/>
        </authorList>
    </citation>
    <scope>NUCLEOTIDE SEQUENCE [LARGE SCALE GENOMIC DNA]</scope>
    <source>
        <strain evidence="1 2">PL171</strain>
    </source>
</reference>
<accession>A0A1Y2H5L1</accession>
<protein>
    <submittedName>
        <fullName evidence="1">Uncharacterized protein</fullName>
    </submittedName>
</protein>
<organism evidence="1 2">
    <name type="scientific">Catenaria anguillulae PL171</name>
    <dbReference type="NCBI Taxonomy" id="765915"/>
    <lineage>
        <taxon>Eukaryota</taxon>
        <taxon>Fungi</taxon>
        <taxon>Fungi incertae sedis</taxon>
        <taxon>Blastocladiomycota</taxon>
        <taxon>Blastocladiomycetes</taxon>
        <taxon>Blastocladiales</taxon>
        <taxon>Catenariaceae</taxon>
        <taxon>Catenaria</taxon>
    </lineage>
</organism>
<dbReference type="EMBL" id="MCFL01000126">
    <property type="protein sequence ID" value="ORZ29805.1"/>
    <property type="molecule type" value="Genomic_DNA"/>
</dbReference>
<evidence type="ECO:0000313" key="1">
    <source>
        <dbReference type="EMBL" id="ORZ29805.1"/>
    </source>
</evidence>
<keyword evidence="2" id="KW-1185">Reference proteome</keyword>
<proteinExistence type="predicted"/>